<protein>
    <recommendedName>
        <fullName evidence="1">Band 7 domain-containing protein</fullName>
    </recommendedName>
</protein>
<feature type="domain" description="Band 7" evidence="1">
    <location>
        <begin position="66"/>
        <end position="206"/>
    </location>
</feature>
<dbReference type="SUPFAM" id="SSF117892">
    <property type="entry name" value="Band 7/SPFH domain"/>
    <property type="match status" value="1"/>
</dbReference>
<reference evidence="2" key="1">
    <citation type="submission" date="2020-05" db="EMBL/GenBank/DDBJ databases">
        <title>Phylogenomic resolution of chytrid fungi.</title>
        <authorList>
            <person name="Stajich J.E."/>
            <person name="Amses K."/>
            <person name="Simmons R."/>
            <person name="Seto K."/>
            <person name="Myers J."/>
            <person name="Bonds A."/>
            <person name="Quandt C.A."/>
            <person name="Barry K."/>
            <person name="Liu P."/>
            <person name="Grigoriev I."/>
            <person name="Longcore J.E."/>
            <person name="James T.Y."/>
        </authorList>
    </citation>
    <scope>NUCLEOTIDE SEQUENCE</scope>
    <source>
        <strain evidence="2">JEL0476</strain>
    </source>
</reference>
<proteinExistence type="predicted"/>
<name>A0AAD5TWB9_9FUNG</name>
<dbReference type="AlphaFoldDB" id="A0AAD5TWB9"/>
<organism evidence="2 3">
    <name type="scientific">Clydaea vesicula</name>
    <dbReference type="NCBI Taxonomy" id="447962"/>
    <lineage>
        <taxon>Eukaryota</taxon>
        <taxon>Fungi</taxon>
        <taxon>Fungi incertae sedis</taxon>
        <taxon>Chytridiomycota</taxon>
        <taxon>Chytridiomycota incertae sedis</taxon>
        <taxon>Chytridiomycetes</taxon>
        <taxon>Lobulomycetales</taxon>
        <taxon>Lobulomycetaceae</taxon>
        <taxon>Clydaea</taxon>
    </lineage>
</organism>
<dbReference type="InterPro" id="IPR036013">
    <property type="entry name" value="Band_7/SPFH_dom_sf"/>
</dbReference>
<evidence type="ECO:0000313" key="2">
    <source>
        <dbReference type="EMBL" id="KAJ3203602.1"/>
    </source>
</evidence>
<gene>
    <name evidence="2" type="ORF">HK099_001457</name>
</gene>
<evidence type="ECO:0000259" key="1">
    <source>
        <dbReference type="Pfam" id="PF01145"/>
    </source>
</evidence>
<comment type="caution">
    <text evidence="2">The sequence shown here is derived from an EMBL/GenBank/DDBJ whole genome shotgun (WGS) entry which is preliminary data.</text>
</comment>
<sequence>LKLRPYTRLLHSLAIPYNHQPLTKFENGIPKTLVRPLVQNERKWDFWTSSDAFYAEKPSFFGFTHIPFGEIWVFKSGKVLNAGFHFITPFVSKLHAVKTEHPILMGIVTQTVNTKDGNNVNGYVVATIQVTDYAKSALYLDPETNRYDSERVVARFLRKRLEEELNNFSGKELDSSTKSKLNSKLVDALRAKEGEFGLKVLDIDVRGAYDSSINLADKLRALDPPPVDENAAGHNLSNDYWADRLTPPFFEKNRFGSNKEIKTPAAVSLEWCIPSPPDYHHFNMIPKMTAASDGEPVKH</sequence>
<dbReference type="Gene3D" id="3.30.479.30">
    <property type="entry name" value="Band 7 domain"/>
    <property type="match status" value="1"/>
</dbReference>
<evidence type="ECO:0000313" key="3">
    <source>
        <dbReference type="Proteomes" id="UP001211065"/>
    </source>
</evidence>
<dbReference type="Pfam" id="PF01145">
    <property type="entry name" value="Band_7"/>
    <property type="match status" value="1"/>
</dbReference>
<dbReference type="InterPro" id="IPR001107">
    <property type="entry name" value="Band_7"/>
</dbReference>
<feature type="non-terminal residue" evidence="2">
    <location>
        <position position="1"/>
    </location>
</feature>
<dbReference type="Proteomes" id="UP001211065">
    <property type="component" value="Unassembled WGS sequence"/>
</dbReference>
<keyword evidence="3" id="KW-1185">Reference proteome</keyword>
<dbReference type="EMBL" id="JADGJW010001406">
    <property type="protein sequence ID" value="KAJ3203602.1"/>
    <property type="molecule type" value="Genomic_DNA"/>
</dbReference>
<accession>A0AAD5TWB9</accession>